<accession>A0A0K9Q2N7</accession>
<gene>
    <name evidence="1" type="ORF">ZOSMA_113G00250</name>
</gene>
<name>A0A0K9Q2N7_ZOSMR</name>
<dbReference type="OrthoDB" id="767974at2759"/>
<dbReference type="Proteomes" id="UP000036987">
    <property type="component" value="Unassembled WGS sequence"/>
</dbReference>
<dbReference type="PANTHER" id="PTHR36071:SF1">
    <property type="entry name" value="DNA DOUBLE-STRAND BREAK REPAIR PROTEIN"/>
    <property type="match status" value="1"/>
</dbReference>
<evidence type="ECO:0000313" key="2">
    <source>
        <dbReference type="Proteomes" id="UP000036987"/>
    </source>
</evidence>
<dbReference type="AlphaFoldDB" id="A0A0K9Q2N7"/>
<reference evidence="2" key="1">
    <citation type="journal article" date="2016" name="Nature">
        <title>The genome of the seagrass Zostera marina reveals angiosperm adaptation to the sea.</title>
        <authorList>
            <person name="Olsen J.L."/>
            <person name="Rouze P."/>
            <person name="Verhelst B."/>
            <person name="Lin Y.-C."/>
            <person name="Bayer T."/>
            <person name="Collen J."/>
            <person name="Dattolo E."/>
            <person name="De Paoli E."/>
            <person name="Dittami S."/>
            <person name="Maumus F."/>
            <person name="Michel G."/>
            <person name="Kersting A."/>
            <person name="Lauritano C."/>
            <person name="Lohaus R."/>
            <person name="Toepel M."/>
            <person name="Tonon T."/>
            <person name="Vanneste K."/>
            <person name="Amirebrahimi M."/>
            <person name="Brakel J."/>
            <person name="Bostroem C."/>
            <person name="Chovatia M."/>
            <person name="Grimwood J."/>
            <person name="Jenkins J.W."/>
            <person name="Jueterbock A."/>
            <person name="Mraz A."/>
            <person name="Stam W.T."/>
            <person name="Tice H."/>
            <person name="Bornberg-Bauer E."/>
            <person name="Green P.J."/>
            <person name="Pearson G.A."/>
            <person name="Procaccini G."/>
            <person name="Duarte C.M."/>
            <person name="Schmutz J."/>
            <person name="Reusch T.B.H."/>
            <person name="Van de Peer Y."/>
        </authorList>
    </citation>
    <scope>NUCLEOTIDE SEQUENCE [LARGE SCALE GENOMIC DNA]</scope>
    <source>
        <strain evidence="2">cv. Finnish</strain>
    </source>
</reference>
<sequence length="603" mass="70263">MVSTRHGFKMGIRRNDYRKLLSVLCREEKDRKKKIKFVMTSKLENPRGWFEKKNAVKDGHKYHNYMRKLGMDKFIDESFLRSNEVSLHNIETYMETSTRILNENQGRHHVVADYLNLFDLYNTKPARFLKIFSSALNNLKCHVLDTVAHLVTENKFLFRRTRASMKRIIEENLLKFLLEFDSQNHTHSEIIKKLSLILRDPFNFRKYLRVVTLVTPLLLSSIKKILDELETIPIYCLLAMDRKINNERVIPELLITAPPFKKSVLRKRIRKKFNKILKELKEGDELPEPLGKALSVITLHKKLMARQVNMFSTEFFSVTPHVEAMQTSILKALWLLPQVKRKNLKTLKDLLDPKSQYPRKPKKNEINLYLMKYLFECCEIGVQIPKSIFTVIDFIKSKYFHGIDFCENQGIEEEREAILSLSTQFKQIAQDSFHNHGIVVNEYDTDVDDADVDVDDDILIDNNNNDKSYIFDEFSILQYATFLDNEKEGVGETEVADLFATNSHNKFRQPSTNMLNEADSQTIRHKMNDSIGVDHDKIQSICDETSLLAHCIINRLVEESKEFETDGDSISTFLVKTVSELAPTLPKSYLGSIQDFMDATHFI</sequence>
<dbReference type="EMBL" id="LFYR01000158">
    <property type="protein sequence ID" value="KMZ75538.1"/>
    <property type="molecule type" value="Genomic_DNA"/>
</dbReference>
<proteinExistence type="predicted"/>
<keyword evidence="2" id="KW-1185">Reference proteome</keyword>
<organism evidence="1 2">
    <name type="scientific">Zostera marina</name>
    <name type="common">Eelgrass</name>
    <dbReference type="NCBI Taxonomy" id="29655"/>
    <lineage>
        <taxon>Eukaryota</taxon>
        <taxon>Viridiplantae</taxon>
        <taxon>Streptophyta</taxon>
        <taxon>Embryophyta</taxon>
        <taxon>Tracheophyta</taxon>
        <taxon>Spermatophyta</taxon>
        <taxon>Magnoliopsida</taxon>
        <taxon>Liliopsida</taxon>
        <taxon>Zosteraceae</taxon>
        <taxon>Zostera</taxon>
    </lineage>
</organism>
<protein>
    <submittedName>
        <fullName evidence="1">Uncharacterized protein</fullName>
    </submittedName>
</protein>
<dbReference type="PANTHER" id="PTHR36071">
    <property type="entry name" value="DNA DOUBLE-STRAND BREAK REPAIR PROTEIN"/>
    <property type="match status" value="1"/>
</dbReference>
<evidence type="ECO:0000313" key="1">
    <source>
        <dbReference type="EMBL" id="KMZ75538.1"/>
    </source>
</evidence>
<comment type="caution">
    <text evidence="1">The sequence shown here is derived from an EMBL/GenBank/DDBJ whole genome shotgun (WGS) entry which is preliminary data.</text>
</comment>